<dbReference type="PROSITE" id="PS50077">
    <property type="entry name" value="HEAT_REPEAT"/>
    <property type="match status" value="1"/>
</dbReference>
<sequence length="1893" mass="203983">MKEHVEKVSAAVVEAAEASGNDIGAHRKLLRTLSTLKIALSNLTGAQKREINTVVRGLVNAIQAYHIKQAHAGSDCVIQVFCDVLHLAYDGSTVSECMEILVSKTSSLGAKLTISRAMAQWSHSQLHSATGYIPELINLASKHSKHADIYVRHTLVSSLARVLATYGTHGVTHHSEAIKVGAKFISDKHPEIRSAASDLLASVIAYTDSGDQAGLDALFLVIAKDIDDPAPDLRRANAINMGKILSLYIVRSDAAPAASPPSSAGSASTLKKGSKPPGYFSSIDQAIVFIKEAFSSPNGASFASCAIMVSTLCDAVSSDIFAEPHFRAVVDSLLAFLDTTLPSLNEFVRARNALGFAFRGAAKSLNERDQHQWLRVVLTALDNPDLTYHQRLVLVIECSHLFHALGEASVVYAEGATATLSGLLHHEKHSVRLEAAVGLASLATAVPYRRQSILDDIFVDLEKAIAIALPEGPSQTDTAALYALQGQCATITHILRAAKLSGGPGFSLALYENLLNAAEKMVASQFTPNLADPIWLTCTRAGWELVGSLLSLHGPFTQTQTPRLCRLWSQALTPQAREPAQELLRLEGAIISLFTYLMTTPAPTDLAPFFVQLLHGVLIQVQKSGVPTKQRAKVAKHRIVSWLLKCFACLPPTLFADTWIPLLDLVAELTTAQPLTSLEKSSLVPPATTLLSAGGDFPSQARLISGDSPDPIYAKELNLILAILQPDTAMSDIELETAYLDSYLAKVVDNFPPSSAFTYVRAVDASIGLFPGLFLALPEELQLRSLQHFAGVLADPKLAMDCVLNVSAILLATVREAQLLTRRATKVSQTAYQSATWPLTIQSMLLELLGSAVDAIRRAAAEALGIVASLLSDSNIRTLVTELETKVASHQHDATSALLAGSALALAHLKRSCGSRCVVDATLLYRLNQEHVLSMAQPLRTWSLQAWSLLLECVNTSGDYEEQYVTPSLALIELQCLVGLRFPSSPTAKKGPILRGSTSVCVSIGQVLNSIVSALGPELLAGNRVDQLYGLWDLLRMVGDPRIDLEYLRFIEQLVLFAPTYFKASDLARIKLLVRNPTTPAECRSVMLLILRILVERDPSLIAQENLHLILFQALEVHEIIKDWTFVPLLRGLYPTGHNRLLHLVQLAPIPEIQGCLNALLVTDAGVQRLHNGNKACEWLLLCRGIAVGGVASIPPVDESPRAAGVAVATDVWRRTNHRVCETLNDLPCLHRRVREFAIQCVLSVLELVDKSPVAAIHFDVAKAKASIESMDEQVNFVALYVDELVTLACQMSAFSIDGFELEALQSVGMTLLNVICGRFASSIDPDVPEETVLVQYQAQLSSTIRRAFAATVSTKSPAGPHEPLFIQGVIAVAHVVVNKIVSDPIGISRLIKYLLLPSFDFAKSSCDDVVRFRLSMTTLASLARLAPLLPDAAIFESAWLSAVLDFVALHVPPKADAAEWSGIFFRTTRELDTLKSIATSHVPALLVALSTRSIQDKKLLLTATLLYLTKPASEDIPTLLSALPALISWPQMDLATFDNLLHTLLHLASHTDEVVQITALKAIQLVITKDGASFVKSNASTATHAQIAVATTFILRKAVVSTKLASSVVLEGLRTAAAGAALLSACNETYGPAFILVVNDVLRSLVVGNAWIQPMAGLYVDATLRCFSSGSSAAPELDVAVGELIETVGWLVAQNLSNPEERESFDRMAPKLVASLMTYARNHPRLAAMYHKVAEEWAKRIVAAPAESAPLLESARSLATEARFAQSIGIALVRLLHEKPQTLPLAVVDEMEAWLTQLLSGMAPAHAETLLQVVLPLVLLVPHAAVVGRMLLGYATAFSASFKGAVGQMGSDSRAALELALRQALLDKQAAAAAPTTATTSSSMSLDLSRYG</sequence>
<evidence type="ECO:0000256" key="2">
    <source>
        <dbReference type="PROSITE-ProRule" id="PRU00103"/>
    </source>
</evidence>
<evidence type="ECO:0000313" key="4">
    <source>
        <dbReference type="Proteomes" id="UP000481153"/>
    </source>
</evidence>
<gene>
    <name evidence="3" type="ORF">Ae201684_012228</name>
</gene>
<dbReference type="VEuPathDB" id="FungiDB:AeMF1_002418"/>
<name>A0A6G0WS29_9STRA</name>
<dbReference type="Proteomes" id="UP000481153">
    <property type="component" value="Unassembled WGS sequence"/>
</dbReference>
<dbReference type="InterPro" id="IPR021133">
    <property type="entry name" value="HEAT_type_2"/>
</dbReference>
<dbReference type="GO" id="GO:0005829">
    <property type="term" value="C:cytosol"/>
    <property type="evidence" value="ECO:0007669"/>
    <property type="project" value="GOC"/>
</dbReference>
<dbReference type="SUPFAM" id="SSF48371">
    <property type="entry name" value="ARM repeat"/>
    <property type="match status" value="1"/>
</dbReference>
<dbReference type="EMBL" id="VJMJ01000155">
    <property type="protein sequence ID" value="KAF0730225.1"/>
    <property type="molecule type" value="Genomic_DNA"/>
</dbReference>
<dbReference type="InterPro" id="IPR040108">
    <property type="entry name" value="Laa1/Sip1/HEATR5"/>
</dbReference>
<protein>
    <submittedName>
        <fullName evidence="3">Uncharacterized protein</fullName>
    </submittedName>
</protein>
<evidence type="ECO:0000313" key="3">
    <source>
        <dbReference type="EMBL" id="KAF0730225.1"/>
    </source>
</evidence>
<evidence type="ECO:0000256" key="1">
    <source>
        <dbReference type="ARBA" id="ARBA00008304"/>
    </source>
</evidence>
<dbReference type="InterPro" id="IPR046837">
    <property type="entry name" value="Laa1/Sip1/HEATR5-like_HEAT"/>
</dbReference>
<dbReference type="GO" id="GO:0006897">
    <property type="term" value="P:endocytosis"/>
    <property type="evidence" value="ECO:0007669"/>
    <property type="project" value="TreeGrafter"/>
</dbReference>
<comment type="caution">
    <text evidence="3">The sequence shown here is derived from an EMBL/GenBank/DDBJ whole genome shotgun (WGS) entry which is preliminary data.</text>
</comment>
<dbReference type="GO" id="GO:0005794">
    <property type="term" value="C:Golgi apparatus"/>
    <property type="evidence" value="ECO:0007669"/>
    <property type="project" value="TreeGrafter"/>
</dbReference>
<feature type="repeat" description="HEAT" evidence="2">
    <location>
        <begin position="841"/>
        <end position="879"/>
    </location>
</feature>
<accession>A0A6G0WS29</accession>
<dbReference type="Pfam" id="PF20210">
    <property type="entry name" value="Laa1_Sip1_HTR5"/>
    <property type="match status" value="1"/>
</dbReference>
<organism evidence="3 4">
    <name type="scientific">Aphanomyces euteiches</name>
    <dbReference type="NCBI Taxonomy" id="100861"/>
    <lineage>
        <taxon>Eukaryota</taxon>
        <taxon>Sar</taxon>
        <taxon>Stramenopiles</taxon>
        <taxon>Oomycota</taxon>
        <taxon>Saprolegniomycetes</taxon>
        <taxon>Saprolegniales</taxon>
        <taxon>Verrucalvaceae</taxon>
        <taxon>Aphanomyces</taxon>
    </lineage>
</organism>
<dbReference type="GO" id="GO:0030139">
    <property type="term" value="C:endocytic vesicle"/>
    <property type="evidence" value="ECO:0007669"/>
    <property type="project" value="TreeGrafter"/>
</dbReference>
<dbReference type="GO" id="GO:0016020">
    <property type="term" value="C:membrane"/>
    <property type="evidence" value="ECO:0007669"/>
    <property type="project" value="TreeGrafter"/>
</dbReference>
<dbReference type="GO" id="GO:0008104">
    <property type="term" value="P:intracellular protein localization"/>
    <property type="evidence" value="ECO:0007669"/>
    <property type="project" value="TreeGrafter"/>
</dbReference>
<dbReference type="PANTHER" id="PTHR21663:SF0">
    <property type="entry name" value="HEAT REPEAT-CONTAINING PROTEIN 5B"/>
    <property type="match status" value="1"/>
</dbReference>
<dbReference type="PANTHER" id="PTHR21663">
    <property type="entry name" value="HYPOTHETICAL HEAT DOMAIN-CONTAINING"/>
    <property type="match status" value="1"/>
</dbReference>
<reference evidence="3 4" key="1">
    <citation type="submission" date="2019-07" db="EMBL/GenBank/DDBJ databases">
        <title>Genomics analysis of Aphanomyces spp. identifies a new class of oomycete effector associated with host adaptation.</title>
        <authorList>
            <person name="Gaulin E."/>
        </authorList>
    </citation>
    <scope>NUCLEOTIDE SEQUENCE [LARGE SCALE GENOMIC DNA]</scope>
    <source>
        <strain evidence="3 4">ATCC 201684</strain>
    </source>
</reference>
<keyword evidence="4" id="KW-1185">Reference proteome</keyword>
<dbReference type="InterPro" id="IPR016024">
    <property type="entry name" value="ARM-type_fold"/>
</dbReference>
<dbReference type="Gene3D" id="1.25.10.10">
    <property type="entry name" value="Leucine-rich Repeat Variant"/>
    <property type="match status" value="2"/>
</dbReference>
<proteinExistence type="inferred from homology"/>
<dbReference type="InterPro" id="IPR011989">
    <property type="entry name" value="ARM-like"/>
</dbReference>
<comment type="similarity">
    <text evidence="1">Belongs to the HEATR5 family.</text>
</comment>
<dbReference type="GO" id="GO:0042147">
    <property type="term" value="P:retrograde transport, endosome to Golgi"/>
    <property type="evidence" value="ECO:0007669"/>
    <property type="project" value="TreeGrafter"/>
</dbReference>